<dbReference type="SUPFAM" id="SSF49785">
    <property type="entry name" value="Galactose-binding domain-like"/>
    <property type="match status" value="1"/>
</dbReference>
<comment type="caution">
    <text evidence="2">The sequence shown here is derived from an EMBL/GenBank/DDBJ whole genome shotgun (WGS) entry which is preliminary data.</text>
</comment>
<protein>
    <recommendedName>
        <fullName evidence="1">F5/8 type C domain-containing protein</fullName>
    </recommendedName>
</protein>
<evidence type="ECO:0000313" key="3">
    <source>
        <dbReference type="Proteomes" id="UP000620550"/>
    </source>
</evidence>
<accession>A0ABQ3I212</accession>
<dbReference type="RefSeq" id="WP_189627986.1">
    <property type="nucleotide sequence ID" value="NZ_BNAF01000018.1"/>
</dbReference>
<organism evidence="2 3">
    <name type="scientific">Sphingobacterium griseoflavum</name>
    <dbReference type="NCBI Taxonomy" id="1474952"/>
    <lineage>
        <taxon>Bacteria</taxon>
        <taxon>Pseudomonadati</taxon>
        <taxon>Bacteroidota</taxon>
        <taxon>Sphingobacteriia</taxon>
        <taxon>Sphingobacteriales</taxon>
        <taxon>Sphingobacteriaceae</taxon>
        <taxon>Sphingobacterium</taxon>
    </lineage>
</organism>
<evidence type="ECO:0000259" key="1">
    <source>
        <dbReference type="PROSITE" id="PS50022"/>
    </source>
</evidence>
<proteinExistence type="predicted"/>
<dbReference type="InterPro" id="IPR013728">
    <property type="entry name" value="BT_3987-like_N"/>
</dbReference>
<sequence>MKIFPVFTKSACLQGLFSLLVGLLSLLSSCSKDRLDVENLTIYLPAGSLNYNSGEASFVTARSNVFSASGTSIPVLLTRPVNRNVQIMATIDTTLLAVYDRTNNTVSERFPLAAFSLENNGQVFIPAGELRSADSLRIGLGQVSELDFSKTYIVPIRLSSTDSDVPLSSNRSVMYVRVTFNPINTQFNGVPTNRIIPILINRTSTGDVVNGNVNLAAALNIPFAQSLTVALRDAPDLLDRYNQANGTRYVAFPANSYTFNPASVSIASGSLRAATPFALALRNTSGFLPGNSYLLPVEIVDEGPIAPHELRGLAYFSVEVQLQNIDPANPKPMGNRIDRTAWTAVASSTDSEFAPMGSPALIFDNDPATGWHSELVEEALPTVTLTIDMQRQHAVRGFTFTPKYWDYYGESFISAVTGMRVESSDDGVNWVSQGSYVGSMPGGAAADPDYKNISFFAAVRARYFRFIITNYGEYAAGFGELDAFD</sequence>
<dbReference type="Proteomes" id="UP000620550">
    <property type="component" value="Unassembled WGS sequence"/>
</dbReference>
<dbReference type="Pfam" id="PF08522">
    <property type="entry name" value="BT_3987-like_N"/>
    <property type="match status" value="2"/>
</dbReference>
<gene>
    <name evidence="2" type="ORF">GCM10017764_34630</name>
</gene>
<name>A0ABQ3I212_9SPHI</name>
<reference evidence="3" key="1">
    <citation type="journal article" date="2019" name="Int. J. Syst. Evol. Microbiol.">
        <title>The Global Catalogue of Microorganisms (GCM) 10K type strain sequencing project: providing services to taxonomists for standard genome sequencing and annotation.</title>
        <authorList>
            <consortium name="The Broad Institute Genomics Platform"/>
            <consortium name="The Broad Institute Genome Sequencing Center for Infectious Disease"/>
            <person name="Wu L."/>
            <person name="Ma J."/>
        </authorList>
    </citation>
    <scope>NUCLEOTIDE SEQUENCE [LARGE SCALE GENOMIC DNA]</scope>
    <source>
        <strain evidence="3">CGMCC 1.12966</strain>
    </source>
</reference>
<keyword evidence="3" id="KW-1185">Reference proteome</keyword>
<dbReference type="Gene3D" id="2.60.40.1740">
    <property type="entry name" value="hypothetical protein (bacova_03559)"/>
    <property type="match status" value="2"/>
</dbReference>
<dbReference type="InterPro" id="IPR008979">
    <property type="entry name" value="Galactose-bd-like_sf"/>
</dbReference>
<dbReference type="EMBL" id="BNAF01000018">
    <property type="protein sequence ID" value="GHE48678.1"/>
    <property type="molecule type" value="Genomic_DNA"/>
</dbReference>
<evidence type="ECO:0000313" key="2">
    <source>
        <dbReference type="EMBL" id="GHE48678.1"/>
    </source>
</evidence>
<feature type="domain" description="F5/8 type C" evidence="1">
    <location>
        <begin position="328"/>
        <end position="485"/>
    </location>
</feature>
<dbReference type="Gene3D" id="2.60.120.260">
    <property type="entry name" value="Galactose-binding domain-like"/>
    <property type="match status" value="1"/>
</dbReference>
<dbReference type="PROSITE" id="PS51257">
    <property type="entry name" value="PROKAR_LIPOPROTEIN"/>
    <property type="match status" value="1"/>
</dbReference>
<dbReference type="InterPro" id="IPR000421">
    <property type="entry name" value="FA58C"/>
</dbReference>
<dbReference type="PROSITE" id="PS50022">
    <property type="entry name" value="FA58C_3"/>
    <property type="match status" value="1"/>
</dbReference>
<dbReference type="Pfam" id="PF00754">
    <property type="entry name" value="F5_F8_type_C"/>
    <property type="match status" value="1"/>
</dbReference>